<evidence type="ECO:0000256" key="1">
    <source>
        <dbReference type="ARBA" id="ARBA00004229"/>
    </source>
</evidence>
<evidence type="ECO:0000259" key="5">
    <source>
        <dbReference type="PROSITE" id="PS51722"/>
    </source>
</evidence>
<comment type="subcellular location">
    <subcellularLocation>
        <location evidence="1">Plastid</location>
        <location evidence="1">Chloroplast</location>
    </subcellularLocation>
</comment>
<dbReference type="GO" id="GO:0032543">
    <property type="term" value="P:mitochondrial translation"/>
    <property type="evidence" value="ECO:0007669"/>
    <property type="project" value="TreeGrafter"/>
</dbReference>
<dbReference type="InterPro" id="IPR031157">
    <property type="entry name" value="G_TR_CS"/>
</dbReference>
<dbReference type="InParanoid" id="A0A1Z5J6G0"/>
<dbReference type="Pfam" id="PF00679">
    <property type="entry name" value="EFG_C"/>
    <property type="match status" value="1"/>
</dbReference>
<keyword evidence="7" id="KW-1185">Reference proteome</keyword>
<dbReference type="GO" id="GO:0003924">
    <property type="term" value="F:GTPase activity"/>
    <property type="evidence" value="ECO:0007669"/>
    <property type="project" value="InterPro"/>
</dbReference>
<keyword evidence="2" id="KW-0547">Nucleotide-binding</keyword>
<sequence length="866" mass="92854">MLRAAAKIPRRGCLYRYKSSVATTIEDPASALSAEIKRLRHIRNVGVFAHVDAGKTTVTERMLALAGIVHRAGSVDEGNTVTDWLPAERERGITIQSAAISFQWDWHNNRKGDDYEANDSVSISLIDNPGHVDFSVEVNRTVAVLDGAVLVVDAVAGVQAQTETVWRAMTRPSLNNHNPVEHTVERQDHAHEPLPCLAMVNKMDKEGCHFGSAIASLRQKLPGANPIPIQIPLFRSSSTNKAGIFPYGVVAASANDDAAGGGLSGEFVGLVDLVHMRAVLWPESSNVSQVENCVPQTIQLLQPVTHAAVDPDCQVTQQALSARSNLIELLADCDEEIAELFLAEQEPDNATLRMALRRATLSRKALPVVTGAALRGKGIEPLLDAIADLLPSPLDRLPPALVCLEQGQNSSEKPGSITVGHPLHPQVLAFAFKVVHMKGRGGSGDGRVVFARVYSGELRERDCLRVLSPPSPGERTVVPRIERIGSMLELAGGRFDRLESGVCRSGEVCALVGLKSVVTGDTILMGPEKGNKKQQKKNNSLICLAGVAAPKPVLKVRLETDSTEQQTALLDALSLLTVEDPSLVVEEVESSTLLGGLGELHIDVTLDRLRREFGINVRAGSPSVSYRETIIDDMETAGLCNFDKTIGGTRMQAAVHLLLEPTWGDESEDESACMLLFEPIVAVSDRAKTYLGLDLESSDEDLMLRSELFKSVVQGCQGAMRRGPLSSYSMVNLKCTVLNIEAEEGLSSLQAMPGSLRAASANAVATVLSENRSLCTVLEPTMSIEVSLPNDYVGTVLSDLSSRRGNVADILVGETGTNRVASKALVRGEVPLVGILGYSNSLRSLTGGEGAFTAEYKGHSPTSISL</sequence>
<dbReference type="GO" id="GO:0009507">
    <property type="term" value="C:chloroplast"/>
    <property type="evidence" value="ECO:0007669"/>
    <property type="project" value="UniProtKB-SubCell"/>
</dbReference>
<dbReference type="NCBIfam" id="TIGR00231">
    <property type="entry name" value="small_GTP"/>
    <property type="match status" value="1"/>
</dbReference>
<dbReference type="InterPro" id="IPR000795">
    <property type="entry name" value="T_Tr_GTP-bd_dom"/>
</dbReference>
<dbReference type="SUPFAM" id="SSF54980">
    <property type="entry name" value="EF-G C-terminal domain-like"/>
    <property type="match status" value="2"/>
</dbReference>
<dbReference type="Gene3D" id="3.40.50.300">
    <property type="entry name" value="P-loop containing nucleotide triphosphate hydrolases"/>
    <property type="match status" value="1"/>
</dbReference>
<evidence type="ECO:0000256" key="4">
    <source>
        <dbReference type="ARBA" id="ARBA00023134"/>
    </source>
</evidence>
<proteinExistence type="predicted"/>
<dbReference type="InterPro" id="IPR035647">
    <property type="entry name" value="EFG_III/V"/>
</dbReference>
<dbReference type="PRINTS" id="PR00315">
    <property type="entry name" value="ELONGATNFCT"/>
</dbReference>
<dbReference type="InterPro" id="IPR005517">
    <property type="entry name" value="Transl_elong_EFG/EF2_IV"/>
</dbReference>
<gene>
    <name evidence="6" type="ORF">FisN_6Lh219</name>
</gene>
<dbReference type="AlphaFoldDB" id="A0A1Z5J6G0"/>
<comment type="caution">
    <text evidence="6">The sequence shown here is derived from an EMBL/GenBank/DDBJ whole genome shotgun (WGS) entry which is preliminary data.</text>
</comment>
<dbReference type="Gene3D" id="3.30.70.240">
    <property type="match status" value="1"/>
</dbReference>
<dbReference type="SUPFAM" id="SSF50447">
    <property type="entry name" value="Translation proteins"/>
    <property type="match status" value="1"/>
</dbReference>
<dbReference type="PANTHER" id="PTHR43261">
    <property type="entry name" value="TRANSLATION ELONGATION FACTOR G-RELATED"/>
    <property type="match status" value="1"/>
</dbReference>
<dbReference type="PROSITE" id="PS51722">
    <property type="entry name" value="G_TR_2"/>
    <property type="match status" value="1"/>
</dbReference>
<dbReference type="PROSITE" id="PS00301">
    <property type="entry name" value="G_TR_1"/>
    <property type="match status" value="1"/>
</dbReference>
<dbReference type="EMBL" id="BDSP01000007">
    <property type="protein sequence ID" value="GAX09408.1"/>
    <property type="molecule type" value="Genomic_DNA"/>
</dbReference>
<dbReference type="InterPro" id="IPR009000">
    <property type="entry name" value="Transl_B-barrel_sf"/>
</dbReference>
<dbReference type="Gene3D" id="3.30.230.10">
    <property type="match status" value="1"/>
</dbReference>
<dbReference type="InterPro" id="IPR020568">
    <property type="entry name" value="Ribosomal_Su5_D2-typ_SF"/>
</dbReference>
<reference evidence="6 7" key="1">
    <citation type="journal article" date="2015" name="Plant Cell">
        <title>Oil accumulation by the oleaginous diatom Fistulifera solaris as revealed by the genome and transcriptome.</title>
        <authorList>
            <person name="Tanaka T."/>
            <person name="Maeda Y."/>
            <person name="Veluchamy A."/>
            <person name="Tanaka M."/>
            <person name="Abida H."/>
            <person name="Marechal E."/>
            <person name="Bowler C."/>
            <person name="Muto M."/>
            <person name="Sunaga Y."/>
            <person name="Tanaka M."/>
            <person name="Yoshino T."/>
            <person name="Taniguchi T."/>
            <person name="Fukuda Y."/>
            <person name="Nemoto M."/>
            <person name="Matsumoto M."/>
            <person name="Wong P.S."/>
            <person name="Aburatani S."/>
            <person name="Fujibuchi W."/>
        </authorList>
    </citation>
    <scope>NUCLEOTIDE SEQUENCE [LARGE SCALE GENOMIC DNA]</scope>
    <source>
        <strain evidence="6 7">JPCC DA0580</strain>
    </source>
</reference>
<evidence type="ECO:0000313" key="6">
    <source>
        <dbReference type="EMBL" id="GAX09408.1"/>
    </source>
</evidence>
<dbReference type="SUPFAM" id="SSF52540">
    <property type="entry name" value="P-loop containing nucleoside triphosphate hydrolases"/>
    <property type="match status" value="1"/>
</dbReference>
<dbReference type="FunFam" id="3.30.70.240:FF:000001">
    <property type="entry name" value="Elongation factor G"/>
    <property type="match status" value="1"/>
</dbReference>
<dbReference type="SUPFAM" id="SSF54211">
    <property type="entry name" value="Ribosomal protein S5 domain 2-like"/>
    <property type="match status" value="1"/>
</dbReference>
<dbReference type="InterPro" id="IPR000640">
    <property type="entry name" value="EFG_V-like"/>
</dbReference>
<dbReference type="SMART" id="SM00889">
    <property type="entry name" value="EFG_IV"/>
    <property type="match status" value="1"/>
</dbReference>
<dbReference type="PANTHER" id="PTHR43261:SF1">
    <property type="entry name" value="RIBOSOME-RELEASING FACTOR 2, MITOCHONDRIAL"/>
    <property type="match status" value="1"/>
</dbReference>
<dbReference type="Gene3D" id="3.30.70.870">
    <property type="entry name" value="Elongation Factor G (Translational Gtpase), domain 3"/>
    <property type="match status" value="1"/>
</dbReference>
<keyword evidence="4" id="KW-0342">GTP-binding</keyword>
<dbReference type="Gene3D" id="2.40.30.10">
    <property type="entry name" value="Translation factors"/>
    <property type="match status" value="1"/>
</dbReference>
<dbReference type="InterPro" id="IPR014721">
    <property type="entry name" value="Ribsml_uS5_D2-typ_fold_subgr"/>
</dbReference>
<dbReference type="Pfam" id="PF14492">
    <property type="entry name" value="EFG_III"/>
    <property type="match status" value="1"/>
</dbReference>
<dbReference type="InterPro" id="IPR041095">
    <property type="entry name" value="EFG_II"/>
</dbReference>
<evidence type="ECO:0000256" key="2">
    <source>
        <dbReference type="ARBA" id="ARBA00022741"/>
    </source>
</evidence>
<accession>A0A1Z5J6G0</accession>
<evidence type="ECO:0000256" key="3">
    <source>
        <dbReference type="ARBA" id="ARBA00022917"/>
    </source>
</evidence>
<dbReference type="CDD" id="cd03713">
    <property type="entry name" value="EFG_mtEFG_C"/>
    <property type="match status" value="1"/>
</dbReference>
<dbReference type="InterPro" id="IPR027417">
    <property type="entry name" value="P-loop_NTPase"/>
</dbReference>
<name>A0A1Z5J6G0_FISSO</name>
<dbReference type="Pfam" id="PF00009">
    <property type="entry name" value="GTP_EFTU"/>
    <property type="match status" value="1"/>
</dbReference>
<dbReference type="GO" id="GO:0032790">
    <property type="term" value="P:ribosome disassembly"/>
    <property type="evidence" value="ECO:0007669"/>
    <property type="project" value="TreeGrafter"/>
</dbReference>
<protein>
    <recommendedName>
        <fullName evidence="5">Tr-type G domain-containing protein</fullName>
    </recommendedName>
</protein>
<dbReference type="OrthoDB" id="198619at2759"/>
<feature type="domain" description="Tr-type G" evidence="5">
    <location>
        <begin position="40"/>
        <end position="394"/>
    </location>
</feature>
<organism evidence="6 7">
    <name type="scientific">Fistulifera solaris</name>
    <name type="common">Oleaginous diatom</name>
    <dbReference type="NCBI Taxonomy" id="1519565"/>
    <lineage>
        <taxon>Eukaryota</taxon>
        <taxon>Sar</taxon>
        <taxon>Stramenopiles</taxon>
        <taxon>Ochrophyta</taxon>
        <taxon>Bacillariophyta</taxon>
        <taxon>Bacillariophyceae</taxon>
        <taxon>Bacillariophycidae</taxon>
        <taxon>Naviculales</taxon>
        <taxon>Naviculaceae</taxon>
        <taxon>Fistulifera</taxon>
    </lineage>
</organism>
<dbReference type="GO" id="GO:0005525">
    <property type="term" value="F:GTP binding"/>
    <property type="evidence" value="ECO:0007669"/>
    <property type="project" value="UniProtKB-KW"/>
</dbReference>
<dbReference type="SMART" id="SM00838">
    <property type="entry name" value="EFG_C"/>
    <property type="match status" value="1"/>
</dbReference>
<evidence type="ECO:0000313" key="7">
    <source>
        <dbReference type="Proteomes" id="UP000198406"/>
    </source>
</evidence>
<keyword evidence="3" id="KW-0648">Protein biosynthesis</keyword>
<dbReference type="GO" id="GO:0005739">
    <property type="term" value="C:mitochondrion"/>
    <property type="evidence" value="ECO:0007669"/>
    <property type="project" value="TreeGrafter"/>
</dbReference>
<dbReference type="Proteomes" id="UP000198406">
    <property type="component" value="Unassembled WGS sequence"/>
</dbReference>
<dbReference type="InterPro" id="IPR035649">
    <property type="entry name" value="EFG_V"/>
</dbReference>
<dbReference type="InterPro" id="IPR005225">
    <property type="entry name" value="Small_GTP-bd"/>
</dbReference>